<evidence type="ECO:0000256" key="1">
    <source>
        <dbReference type="ARBA" id="ARBA00022603"/>
    </source>
</evidence>
<dbReference type="SUPFAM" id="SSF46785">
    <property type="entry name" value="Winged helix' DNA-binding domain"/>
    <property type="match status" value="1"/>
</dbReference>
<dbReference type="Proteomes" id="UP000193801">
    <property type="component" value="Unassembled WGS sequence"/>
</dbReference>
<dbReference type="InterPro" id="IPR001077">
    <property type="entry name" value="COMT_C"/>
</dbReference>
<keyword evidence="7" id="KW-1185">Reference proteome</keyword>
<dbReference type="PIRSF" id="PIRSF005739">
    <property type="entry name" value="O-mtase"/>
    <property type="match status" value="1"/>
</dbReference>
<dbReference type="CDD" id="cd02440">
    <property type="entry name" value="AdoMet_MTases"/>
    <property type="match status" value="1"/>
</dbReference>
<gene>
    <name evidence="6" type="ORF">AWB91_05700</name>
</gene>
<sequence length="323" mass="35064">MHEMLSGFVLSQAIFAVAELDVATALLDGPRRIDELAAAVGADPDALRRIIRFLAQHGVFRASAGTVEITDLGRTLADRPRDSLRKAASYFRRTHYPAFDLLHTARTGDPAATSFLGKPFFQWIDDNADLAELQNEAMAGFTRIARGDLLDVYQLPDGEVAADIGGADGSLLVDLLARRPRWRGIVYDLPRSVAAARATIQAAGLGDRVEIVAGDFFRTVPAADVYVLSAVLQDWSDFCASRILRNVRAAAAPHSRLVVIDMVAPEDDVPHAGTVVDITMLAMLGGRWRSRSEWDRLLAGAGFCLRRIVSGSGSHFALEATLR</sequence>
<dbReference type="Gene3D" id="3.40.50.150">
    <property type="entry name" value="Vaccinia Virus protein VP39"/>
    <property type="match status" value="1"/>
</dbReference>
<dbReference type="InterPro" id="IPR016461">
    <property type="entry name" value="COMT-like"/>
</dbReference>
<evidence type="ECO:0000259" key="5">
    <source>
        <dbReference type="Pfam" id="PF08100"/>
    </source>
</evidence>
<dbReference type="InterPro" id="IPR012967">
    <property type="entry name" value="COMT_dimerisation"/>
</dbReference>
<dbReference type="SUPFAM" id="SSF53335">
    <property type="entry name" value="S-adenosyl-L-methionine-dependent methyltransferases"/>
    <property type="match status" value="1"/>
</dbReference>
<keyword evidence="1" id="KW-0489">Methyltransferase</keyword>
<keyword evidence="3" id="KW-0949">S-adenosyl-L-methionine</keyword>
<protein>
    <recommendedName>
        <fullName evidence="8">O-methyltransferase domain-containing protein</fullName>
    </recommendedName>
</protein>
<organism evidence="6 7">
    <name type="scientific">Mycobacterium paraense</name>
    <dbReference type="NCBI Taxonomy" id="767916"/>
    <lineage>
        <taxon>Bacteria</taxon>
        <taxon>Bacillati</taxon>
        <taxon>Actinomycetota</taxon>
        <taxon>Actinomycetes</taxon>
        <taxon>Mycobacteriales</taxon>
        <taxon>Mycobacteriaceae</taxon>
        <taxon>Mycobacterium</taxon>
        <taxon>Mycobacterium simiae complex</taxon>
    </lineage>
</organism>
<dbReference type="PANTHER" id="PTHR43712">
    <property type="entry name" value="PUTATIVE (AFU_ORTHOLOGUE AFUA_4G14580)-RELATED"/>
    <property type="match status" value="1"/>
</dbReference>
<dbReference type="EMBL" id="LQPK01000002">
    <property type="protein sequence ID" value="ORW33668.1"/>
    <property type="molecule type" value="Genomic_DNA"/>
</dbReference>
<evidence type="ECO:0000313" key="7">
    <source>
        <dbReference type="Proteomes" id="UP000193801"/>
    </source>
</evidence>
<feature type="domain" description="O-methyltransferase C-terminal" evidence="4">
    <location>
        <begin position="116"/>
        <end position="303"/>
    </location>
</feature>
<dbReference type="Pfam" id="PF08100">
    <property type="entry name" value="Dimerisation"/>
    <property type="match status" value="1"/>
</dbReference>
<feature type="domain" description="O-methyltransferase dimerisation" evidence="5">
    <location>
        <begin position="3"/>
        <end position="77"/>
    </location>
</feature>
<dbReference type="Pfam" id="PF00891">
    <property type="entry name" value="Methyltransf_2"/>
    <property type="match status" value="1"/>
</dbReference>
<accession>A0ABX3VSY0</accession>
<evidence type="ECO:0008006" key="8">
    <source>
        <dbReference type="Google" id="ProtNLM"/>
    </source>
</evidence>
<proteinExistence type="predicted"/>
<dbReference type="Gene3D" id="1.10.10.10">
    <property type="entry name" value="Winged helix-like DNA-binding domain superfamily/Winged helix DNA-binding domain"/>
    <property type="match status" value="1"/>
</dbReference>
<reference evidence="6 7" key="1">
    <citation type="journal article" date="2015" name="Emerg. Microbes Infect.">
        <title>Characterization of 17 strains belonging to the Mycobacterium simiae complex and description of Mycobacterium paraense sp. nov.</title>
        <authorList>
            <person name="Fusco da Costa A.R."/>
            <person name="Fedrizzi T."/>
            <person name="Lopes M.L."/>
            <person name="Pecorari M."/>
            <person name="Oliveira da Costa W.L."/>
            <person name="Giacobazzi E."/>
            <person name="da Costa Bahia J.R."/>
            <person name="De Sanctis V."/>
            <person name="Batista Lima K.V."/>
            <person name="Bertorelli R."/>
            <person name="Grottola A."/>
            <person name="Fabio A."/>
            <person name="Mariottini A."/>
            <person name="Ferretti P."/>
            <person name="Di Leva F."/>
            <person name="Fregni Serpini G."/>
            <person name="Tagliazucchi S."/>
            <person name="Rumpianesi F."/>
            <person name="Jousson O."/>
            <person name="Segata N."/>
            <person name="Tortoli E."/>
        </authorList>
    </citation>
    <scope>NUCLEOTIDE SEQUENCE [LARGE SCALE GENOMIC DNA]</scope>
    <source>
        <strain evidence="6 7">FI-07156</strain>
    </source>
</reference>
<evidence type="ECO:0000313" key="6">
    <source>
        <dbReference type="EMBL" id="ORW33668.1"/>
    </source>
</evidence>
<dbReference type="InterPro" id="IPR036390">
    <property type="entry name" value="WH_DNA-bd_sf"/>
</dbReference>
<dbReference type="InterPro" id="IPR036388">
    <property type="entry name" value="WH-like_DNA-bd_sf"/>
</dbReference>
<evidence type="ECO:0000256" key="2">
    <source>
        <dbReference type="ARBA" id="ARBA00022679"/>
    </source>
</evidence>
<name>A0ABX3VSY0_9MYCO</name>
<dbReference type="PANTHER" id="PTHR43712:SF2">
    <property type="entry name" value="O-METHYLTRANSFERASE CICE"/>
    <property type="match status" value="1"/>
</dbReference>
<evidence type="ECO:0000259" key="4">
    <source>
        <dbReference type="Pfam" id="PF00891"/>
    </source>
</evidence>
<dbReference type="PROSITE" id="PS51683">
    <property type="entry name" value="SAM_OMT_II"/>
    <property type="match status" value="1"/>
</dbReference>
<comment type="caution">
    <text evidence="6">The sequence shown here is derived from an EMBL/GenBank/DDBJ whole genome shotgun (WGS) entry which is preliminary data.</text>
</comment>
<evidence type="ECO:0000256" key="3">
    <source>
        <dbReference type="ARBA" id="ARBA00022691"/>
    </source>
</evidence>
<dbReference type="InterPro" id="IPR029063">
    <property type="entry name" value="SAM-dependent_MTases_sf"/>
</dbReference>
<keyword evidence="2" id="KW-0808">Transferase</keyword>